<dbReference type="Proteomes" id="UP001623661">
    <property type="component" value="Unassembled WGS sequence"/>
</dbReference>
<evidence type="ECO:0000256" key="2">
    <source>
        <dbReference type="ARBA" id="ARBA00022989"/>
    </source>
</evidence>
<keyword evidence="5" id="KW-1185">Reference proteome</keyword>
<keyword evidence="3" id="KW-0472">Membrane</keyword>
<dbReference type="Gene3D" id="1.10.1760.20">
    <property type="match status" value="1"/>
</dbReference>
<evidence type="ECO:0000256" key="3">
    <source>
        <dbReference type="SAM" id="Phobius"/>
    </source>
</evidence>
<dbReference type="PANTHER" id="PTHR37815:SF3">
    <property type="entry name" value="UPF0397 PROTEIN SPR0429"/>
    <property type="match status" value="1"/>
</dbReference>
<feature type="transmembrane region" description="Helical" evidence="3">
    <location>
        <begin position="150"/>
        <end position="167"/>
    </location>
</feature>
<gene>
    <name evidence="4" type="ORF">ACJDUH_10885</name>
</gene>
<reference evidence="4 5" key="1">
    <citation type="submission" date="2024-11" db="EMBL/GenBank/DDBJ databases">
        <authorList>
            <person name="Heng Y.C."/>
            <person name="Lim A.C.H."/>
            <person name="Lee J.K.Y."/>
            <person name="Kittelmann S."/>
        </authorList>
    </citation>
    <scope>NUCLEOTIDE SEQUENCE [LARGE SCALE GENOMIC DNA]</scope>
    <source>
        <strain evidence="4 5">WILCCON 0202</strain>
    </source>
</reference>
<keyword evidence="2 3" id="KW-1133">Transmembrane helix</keyword>
<feature type="transmembrane region" description="Helical" evidence="3">
    <location>
        <begin position="78"/>
        <end position="101"/>
    </location>
</feature>
<comment type="caution">
    <text evidence="4">The sequence shown here is derived from an EMBL/GenBank/DDBJ whole genome shotgun (WGS) entry which is preliminary data.</text>
</comment>
<evidence type="ECO:0000313" key="5">
    <source>
        <dbReference type="Proteomes" id="UP001623661"/>
    </source>
</evidence>
<feature type="transmembrane region" description="Helical" evidence="3">
    <location>
        <begin position="12"/>
        <end position="32"/>
    </location>
</feature>
<keyword evidence="1 3" id="KW-0812">Transmembrane</keyword>
<protein>
    <submittedName>
        <fullName evidence="4">ECF transporter S component</fullName>
    </submittedName>
</protein>
<dbReference type="InterPro" id="IPR009825">
    <property type="entry name" value="ECF_substrate-spec-like"/>
</dbReference>
<dbReference type="PANTHER" id="PTHR37815">
    <property type="entry name" value="UPF0397 PROTEIN BC_2624-RELATED"/>
    <property type="match status" value="1"/>
</dbReference>
<sequence>MEKSQIKSRIKTIDIVQVALMAAMAFVVTYAIEIPVGTKAVLHLGDTIVFAGAILLGKKKAALAAALGMGLFDLLSPYAIWAPFTFVIKGVMAYIAASIALRNDYNGEKLFNNILGFIIAGLWMILGYYIAGGLIYGSFAVALGDIPGNIIQITAGIVLSIPLIKALKRANIFKNKL</sequence>
<evidence type="ECO:0000313" key="4">
    <source>
        <dbReference type="EMBL" id="MFL0268594.1"/>
    </source>
</evidence>
<feature type="transmembrane region" description="Helical" evidence="3">
    <location>
        <begin position="110"/>
        <end position="130"/>
    </location>
</feature>
<dbReference type="RefSeq" id="WP_406765220.1">
    <property type="nucleotide sequence ID" value="NZ_JBJHZY010000002.1"/>
</dbReference>
<proteinExistence type="predicted"/>
<dbReference type="Pfam" id="PF07155">
    <property type="entry name" value="ECF-ribofla_trS"/>
    <property type="match status" value="1"/>
</dbReference>
<evidence type="ECO:0000256" key="1">
    <source>
        <dbReference type="ARBA" id="ARBA00022692"/>
    </source>
</evidence>
<dbReference type="EMBL" id="JBJHZY010000002">
    <property type="protein sequence ID" value="MFL0268594.1"/>
    <property type="molecule type" value="Genomic_DNA"/>
</dbReference>
<organism evidence="4 5">
    <name type="scientific">Candidatus Clostridium radicumherbarum</name>
    <dbReference type="NCBI Taxonomy" id="3381662"/>
    <lineage>
        <taxon>Bacteria</taxon>
        <taxon>Bacillati</taxon>
        <taxon>Bacillota</taxon>
        <taxon>Clostridia</taxon>
        <taxon>Eubacteriales</taxon>
        <taxon>Clostridiaceae</taxon>
        <taxon>Clostridium</taxon>
    </lineage>
</organism>
<name>A0ABW8TTD0_9CLOT</name>
<accession>A0ABW8TTD0</accession>